<dbReference type="PANTHER" id="PTHR33112">
    <property type="entry name" value="DOMAIN PROTEIN, PUTATIVE-RELATED"/>
    <property type="match status" value="1"/>
</dbReference>
<keyword evidence="2" id="KW-1185">Reference proteome</keyword>
<protein>
    <submittedName>
        <fullName evidence="1">HET domain-containing protein</fullName>
    </submittedName>
</protein>
<sequence length="262" mass="29007">MDSWYKVVSQYSGLQLTYRADIFPAISGIAKVFNEATGFQYVAGIWLEDIHSALLWYRLYLGRKDVAQDRRSKDWRAPSWSWASLEGPVQNLYESTSTHMSDSPIPPARIVRAEATLTEPSGNPFAAIKSSRLQIYALCTKVWCKTAQGSRPFNDPYLALILDIYGSDGIMFAMGYRDSLKPILGDTIEKSLAVVISQRSDQHLGPTPITYFLLVVPVGGSGDEVNPSYERIGIGHTADSHTGTLFERDGFVNGSMQAITVV</sequence>
<evidence type="ECO:0000313" key="2">
    <source>
        <dbReference type="Proteomes" id="UP001629113"/>
    </source>
</evidence>
<reference evidence="1 2" key="1">
    <citation type="submission" date="2024-06" db="EMBL/GenBank/DDBJ databases">
        <title>Complete genome of Phlyctema vagabunda strain 19-DSS-EL-015.</title>
        <authorList>
            <person name="Fiorenzani C."/>
        </authorList>
    </citation>
    <scope>NUCLEOTIDE SEQUENCE [LARGE SCALE GENOMIC DNA]</scope>
    <source>
        <strain evidence="1 2">19-DSS-EL-015</strain>
    </source>
</reference>
<dbReference type="PANTHER" id="PTHR33112:SF9">
    <property type="entry name" value="HETEROKARYON INCOMPATIBILITY DOMAIN-CONTAINING PROTEIN"/>
    <property type="match status" value="1"/>
</dbReference>
<evidence type="ECO:0000313" key="1">
    <source>
        <dbReference type="EMBL" id="KAL3418456.1"/>
    </source>
</evidence>
<proteinExistence type="predicted"/>
<name>A0ABR4P571_9HELO</name>
<comment type="caution">
    <text evidence="1">The sequence shown here is derived from an EMBL/GenBank/DDBJ whole genome shotgun (WGS) entry which is preliminary data.</text>
</comment>
<dbReference type="EMBL" id="JBFCZG010000009">
    <property type="protein sequence ID" value="KAL3418456.1"/>
    <property type="molecule type" value="Genomic_DNA"/>
</dbReference>
<dbReference type="Proteomes" id="UP001629113">
    <property type="component" value="Unassembled WGS sequence"/>
</dbReference>
<organism evidence="1 2">
    <name type="scientific">Phlyctema vagabunda</name>
    <dbReference type="NCBI Taxonomy" id="108571"/>
    <lineage>
        <taxon>Eukaryota</taxon>
        <taxon>Fungi</taxon>
        <taxon>Dikarya</taxon>
        <taxon>Ascomycota</taxon>
        <taxon>Pezizomycotina</taxon>
        <taxon>Leotiomycetes</taxon>
        <taxon>Helotiales</taxon>
        <taxon>Dermateaceae</taxon>
        <taxon>Phlyctema</taxon>
    </lineage>
</organism>
<gene>
    <name evidence="1" type="ORF">PVAG01_10172</name>
</gene>
<accession>A0ABR4P571</accession>